<comment type="similarity">
    <text evidence="2">Belongs to the auxin efflux carrier (TC 2.A.69) family.</text>
</comment>
<keyword evidence="7 8" id="KW-0472">Membrane</keyword>
<evidence type="ECO:0000256" key="6">
    <source>
        <dbReference type="ARBA" id="ARBA00022989"/>
    </source>
</evidence>
<feature type="transmembrane region" description="Helical" evidence="8">
    <location>
        <begin position="46"/>
        <end position="66"/>
    </location>
</feature>
<evidence type="ECO:0000313" key="9">
    <source>
        <dbReference type="EMBL" id="KFI69661.1"/>
    </source>
</evidence>
<name>A0A087BF61_9BIFI</name>
<feature type="transmembrane region" description="Helical" evidence="8">
    <location>
        <begin position="200"/>
        <end position="222"/>
    </location>
</feature>
<dbReference type="AlphaFoldDB" id="A0A087BF61"/>
<feature type="transmembrane region" description="Helical" evidence="8">
    <location>
        <begin position="114"/>
        <end position="134"/>
    </location>
</feature>
<keyword evidence="3" id="KW-0813">Transport</keyword>
<dbReference type="PANTHER" id="PTHR36838">
    <property type="entry name" value="AUXIN EFFLUX CARRIER FAMILY PROTEIN"/>
    <property type="match status" value="1"/>
</dbReference>
<keyword evidence="4" id="KW-1003">Cell membrane</keyword>
<dbReference type="InterPro" id="IPR004776">
    <property type="entry name" value="Mem_transp_PIN-like"/>
</dbReference>
<evidence type="ECO:0000313" key="10">
    <source>
        <dbReference type="Proteomes" id="UP000029060"/>
    </source>
</evidence>
<evidence type="ECO:0000256" key="7">
    <source>
        <dbReference type="ARBA" id="ARBA00023136"/>
    </source>
</evidence>
<dbReference type="eggNOG" id="COG0679">
    <property type="taxonomic scope" value="Bacteria"/>
</dbReference>
<keyword evidence="5 8" id="KW-0812">Transmembrane</keyword>
<feature type="transmembrane region" description="Helical" evidence="8">
    <location>
        <begin position="140"/>
        <end position="159"/>
    </location>
</feature>
<dbReference type="GO" id="GO:0055085">
    <property type="term" value="P:transmembrane transport"/>
    <property type="evidence" value="ECO:0007669"/>
    <property type="project" value="InterPro"/>
</dbReference>
<evidence type="ECO:0000256" key="5">
    <source>
        <dbReference type="ARBA" id="ARBA00022692"/>
    </source>
</evidence>
<dbReference type="EMBL" id="JGZC01000008">
    <property type="protein sequence ID" value="KFI69661.1"/>
    <property type="molecule type" value="Genomic_DNA"/>
</dbReference>
<feature type="transmembrane region" description="Helical" evidence="8">
    <location>
        <begin position="265"/>
        <end position="287"/>
    </location>
</feature>
<feature type="transmembrane region" description="Helical" evidence="8">
    <location>
        <begin position="72"/>
        <end position="94"/>
    </location>
</feature>
<accession>A0A087BF61</accession>
<gene>
    <name evidence="9" type="ORF">BMERY_1751</name>
</gene>
<comment type="subcellular location">
    <subcellularLocation>
        <location evidence="1">Cell membrane</location>
        <topology evidence="1">Multi-pass membrane protein</topology>
    </subcellularLocation>
</comment>
<dbReference type="PANTHER" id="PTHR36838:SF3">
    <property type="entry name" value="TRANSPORTER AUXIN EFFLUX CARRIER EC FAMILY"/>
    <property type="match status" value="1"/>
</dbReference>
<evidence type="ECO:0000256" key="3">
    <source>
        <dbReference type="ARBA" id="ARBA00022448"/>
    </source>
</evidence>
<dbReference type="GO" id="GO:0005886">
    <property type="term" value="C:plasma membrane"/>
    <property type="evidence" value="ECO:0007669"/>
    <property type="project" value="UniProtKB-SubCell"/>
</dbReference>
<feature type="transmembrane region" description="Helical" evidence="8">
    <location>
        <begin position="15"/>
        <end position="34"/>
    </location>
</feature>
<proteinExistence type="inferred from homology"/>
<comment type="caution">
    <text evidence="9">The sequence shown here is derived from an EMBL/GenBank/DDBJ whole genome shotgun (WGS) entry which is preliminary data.</text>
</comment>
<evidence type="ECO:0000256" key="1">
    <source>
        <dbReference type="ARBA" id="ARBA00004651"/>
    </source>
</evidence>
<feature type="transmembrane region" description="Helical" evidence="8">
    <location>
        <begin position="293"/>
        <end position="313"/>
    </location>
</feature>
<keyword evidence="10" id="KW-1185">Reference proteome</keyword>
<dbReference type="STRING" id="78345.BMERY_1751"/>
<dbReference type="Gene3D" id="1.20.1530.20">
    <property type="match status" value="1"/>
</dbReference>
<keyword evidence="6 8" id="KW-1133">Transmembrane helix</keyword>
<feature type="transmembrane region" description="Helical" evidence="8">
    <location>
        <begin position="228"/>
        <end position="253"/>
    </location>
</feature>
<feature type="transmembrane region" description="Helical" evidence="8">
    <location>
        <begin position="325"/>
        <end position="348"/>
    </location>
</feature>
<sequence>MPGTHDEEETGNEKMSALIQPIALLLIILAGYAFKRAGLFGQRDYKIMQTAIFDLVLPGAIIYSFATNPHEIKLLWISVFGLVVVTIPPVVIFLTTMHKPVARRAFMMLNGSGFNVGCFCFPVVSAFLGTAAIVPSAMFDIGNCVMVAAGTNVMTQLLLHIQPGKTLSEQYVGDAPTLPYVKPKDKDSRRLARRALMRNVLKGFFGSVPFDVYMLMIVLTLAQVKIPGWIATMVQPLSNANSFCAMLMVGMLMDLPASRRDVKDVLTVIGWRVPFAILFAAVAWLLLPFSAPIREAVALCCLAPIAVFSTLFTDKVLGNAKLAGFSLTITAVLSLVMMTAAHCLFPAMGV</sequence>
<dbReference type="InterPro" id="IPR038770">
    <property type="entry name" value="Na+/solute_symporter_sf"/>
</dbReference>
<evidence type="ECO:0000256" key="4">
    <source>
        <dbReference type="ARBA" id="ARBA00022475"/>
    </source>
</evidence>
<evidence type="ECO:0000256" key="2">
    <source>
        <dbReference type="ARBA" id="ARBA00010145"/>
    </source>
</evidence>
<evidence type="ECO:0000256" key="8">
    <source>
        <dbReference type="SAM" id="Phobius"/>
    </source>
</evidence>
<protein>
    <submittedName>
        <fullName evidence="9">Auxin efflux carrier family transporter</fullName>
    </submittedName>
</protein>
<dbReference type="Proteomes" id="UP000029060">
    <property type="component" value="Unassembled WGS sequence"/>
</dbReference>
<organism evidence="9 10">
    <name type="scientific">Bifidobacterium merycicum</name>
    <dbReference type="NCBI Taxonomy" id="78345"/>
    <lineage>
        <taxon>Bacteria</taxon>
        <taxon>Bacillati</taxon>
        <taxon>Actinomycetota</taxon>
        <taxon>Actinomycetes</taxon>
        <taxon>Bifidobacteriales</taxon>
        <taxon>Bifidobacteriaceae</taxon>
        <taxon>Bifidobacterium</taxon>
    </lineage>
</organism>
<reference evidence="9 10" key="1">
    <citation type="submission" date="2014-03" db="EMBL/GenBank/DDBJ databases">
        <title>Genomics of Bifidobacteria.</title>
        <authorList>
            <person name="Ventura M."/>
            <person name="Milani C."/>
            <person name="Lugli G.A."/>
        </authorList>
    </citation>
    <scope>NUCLEOTIDE SEQUENCE [LARGE SCALE GENOMIC DNA]</scope>
    <source>
        <strain evidence="9 10">LMG 11341</strain>
    </source>
</reference>
<dbReference type="Pfam" id="PF03547">
    <property type="entry name" value="Mem_trans"/>
    <property type="match status" value="1"/>
</dbReference>